<dbReference type="Proteomes" id="UP000324022">
    <property type="component" value="Unassembled WGS sequence"/>
</dbReference>
<accession>A0A5C3EM51</accession>
<keyword evidence="2" id="KW-1185">Reference proteome</keyword>
<evidence type="ECO:0000313" key="1">
    <source>
        <dbReference type="EMBL" id="SPO31542.1"/>
    </source>
</evidence>
<dbReference type="EMBL" id="OOIN01000039">
    <property type="protein sequence ID" value="SPO31542.1"/>
    <property type="molecule type" value="Genomic_DNA"/>
</dbReference>
<organism evidence="1 2">
    <name type="scientific">Ustilago trichophora</name>
    <dbReference type="NCBI Taxonomy" id="86804"/>
    <lineage>
        <taxon>Eukaryota</taxon>
        <taxon>Fungi</taxon>
        <taxon>Dikarya</taxon>
        <taxon>Basidiomycota</taxon>
        <taxon>Ustilaginomycotina</taxon>
        <taxon>Ustilaginomycetes</taxon>
        <taxon>Ustilaginales</taxon>
        <taxon>Ustilaginaceae</taxon>
        <taxon>Ustilago</taxon>
    </lineage>
</organism>
<proteinExistence type="predicted"/>
<evidence type="ECO:0000313" key="2">
    <source>
        <dbReference type="Proteomes" id="UP000324022"/>
    </source>
</evidence>
<sequence>MDLINRFNQIRHSLQQLGYARDNYSLVEKFLQKFDGQQDFSQAVHFSCWDTYKGMWETFIATQKKIEAEWKAQNDLKAEMALAIESTGSLKME</sequence>
<protein>
    <submittedName>
        <fullName evidence="1">Uncharacterized protein</fullName>
    </submittedName>
</protein>
<name>A0A5C3EM51_9BASI</name>
<dbReference type="AlphaFoldDB" id="A0A5C3EM51"/>
<gene>
    <name evidence="1" type="ORF">UTRI_06451_B</name>
</gene>
<reference evidence="1 2" key="1">
    <citation type="submission" date="2018-03" db="EMBL/GenBank/DDBJ databases">
        <authorList>
            <person name="Guldener U."/>
        </authorList>
    </citation>
    <scope>NUCLEOTIDE SEQUENCE [LARGE SCALE GENOMIC DNA]</scope>
    <source>
        <strain evidence="1 2">NBRC100155</strain>
    </source>
</reference>